<evidence type="ECO:0000256" key="1">
    <source>
        <dbReference type="ARBA" id="ARBA00023015"/>
    </source>
</evidence>
<evidence type="ECO:0000256" key="3">
    <source>
        <dbReference type="ARBA" id="ARBA00023163"/>
    </source>
</evidence>
<dbReference type="OrthoDB" id="8688418at2"/>
<accession>A0A2N6VKQ0</accession>
<dbReference type="GO" id="GO:0003700">
    <property type="term" value="F:DNA-binding transcription factor activity"/>
    <property type="evidence" value="ECO:0007669"/>
    <property type="project" value="TreeGrafter"/>
</dbReference>
<evidence type="ECO:0000256" key="2">
    <source>
        <dbReference type="ARBA" id="ARBA00023125"/>
    </source>
</evidence>
<reference evidence="7 8" key="1">
    <citation type="submission" date="2017-09" db="EMBL/GenBank/DDBJ databases">
        <title>Bacterial strain isolated from the female urinary microbiota.</title>
        <authorList>
            <person name="Thomas-White K."/>
            <person name="Kumar N."/>
            <person name="Forster S."/>
            <person name="Putonti C."/>
            <person name="Lawley T."/>
            <person name="Wolfe A.J."/>
        </authorList>
    </citation>
    <scope>NUCLEOTIDE SEQUENCE [LARGE SCALE GENOMIC DNA]</scope>
    <source>
        <strain evidence="7 8">UMB1301</strain>
    </source>
</reference>
<name>A0A2N6VKQ0_9MICO</name>
<dbReference type="PANTHER" id="PTHR30055:SF234">
    <property type="entry name" value="HTH-TYPE TRANSCRIPTIONAL REGULATOR BETI"/>
    <property type="match status" value="1"/>
</dbReference>
<protein>
    <submittedName>
        <fullName evidence="7">TetR family transcriptional regulator</fullName>
    </submittedName>
</protein>
<proteinExistence type="predicted"/>
<dbReference type="InterPro" id="IPR023772">
    <property type="entry name" value="DNA-bd_HTH_TetR-type_CS"/>
</dbReference>
<dbReference type="AlphaFoldDB" id="A0A2N6VKQ0"/>
<sequence length="258" mass="28648">MPAWLKSEVVAPKIVTNGTLASARPFGFAHRCAGERTPRVNRRLSSMGSRKNMNTQEQPLGLREKRKRESRDAMHRAALELVCAHGLNAVTVEQIAERAGVSARTLFNYWGSKEAVVLGAEPASDVALVKVLQSRPADEDVAESLAVVQRAYLESATPDRSIRTLKRKVMRREPQLAQMSINYHNDVQRSLIETLAGRLEAEFDQTVAHDLATVAIYDMFASVRAAFALSMRHDIDLFEALARINAYRTDGSLAFSRA</sequence>
<evidence type="ECO:0000256" key="5">
    <source>
        <dbReference type="SAM" id="MobiDB-lite"/>
    </source>
</evidence>
<dbReference type="GO" id="GO:0000976">
    <property type="term" value="F:transcription cis-regulatory region binding"/>
    <property type="evidence" value="ECO:0007669"/>
    <property type="project" value="TreeGrafter"/>
</dbReference>
<feature type="region of interest" description="Disordered" evidence="5">
    <location>
        <begin position="43"/>
        <end position="68"/>
    </location>
</feature>
<keyword evidence="1" id="KW-0805">Transcription regulation</keyword>
<keyword evidence="3" id="KW-0804">Transcription</keyword>
<dbReference type="PROSITE" id="PS01081">
    <property type="entry name" value="HTH_TETR_1"/>
    <property type="match status" value="1"/>
</dbReference>
<feature type="domain" description="HTH tetR-type" evidence="6">
    <location>
        <begin position="68"/>
        <end position="128"/>
    </location>
</feature>
<dbReference type="PANTHER" id="PTHR30055">
    <property type="entry name" value="HTH-TYPE TRANSCRIPTIONAL REGULATOR RUTR"/>
    <property type="match status" value="1"/>
</dbReference>
<organism evidence="7 8">
    <name type="scientific">Brevibacterium paucivorans</name>
    <dbReference type="NCBI Taxonomy" id="170994"/>
    <lineage>
        <taxon>Bacteria</taxon>
        <taxon>Bacillati</taxon>
        <taxon>Actinomycetota</taxon>
        <taxon>Actinomycetes</taxon>
        <taxon>Micrococcales</taxon>
        <taxon>Brevibacteriaceae</taxon>
        <taxon>Brevibacterium</taxon>
    </lineage>
</organism>
<feature type="DNA-binding region" description="H-T-H motif" evidence="4">
    <location>
        <begin position="91"/>
        <end position="110"/>
    </location>
</feature>
<keyword evidence="2 4" id="KW-0238">DNA-binding</keyword>
<dbReference type="Pfam" id="PF00440">
    <property type="entry name" value="TetR_N"/>
    <property type="match status" value="1"/>
</dbReference>
<gene>
    <name evidence="7" type="ORF">CJ199_10120</name>
</gene>
<dbReference type="InterPro" id="IPR009057">
    <property type="entry name" value="Homeodomain-like_sf"/>
</dbReference>
<dbReference type="PROSITE" id="PS50977">
    <property type="entry name" value="HTH_TETR_2"/>
    <property type="match status" value="1"/>
</dbReference>
<dbReference type="InterPro" id="IPR001647">
    <property type="entry name" value="HTH_TetR"/>
</dbReference>
<dbReference type="EMBL" id="PNHK01000004">
    <property type="protein sequence ID" value="PMD04715.1"/>
    <property type="molecule type" value="Genomic_DNA"/>
</dbReference>
<dbReference type="InterPro" id="IPR050109">
    <property type="entry name" value="HTH-type_TetR-like_transc_reg"/>
</dbReference>
<comment type="caution">
    <text evidence="7">The sequence shown here is derived from an EMBL/GenBank/DDBJ whole genome shotgun (WGS) entry which is preliminary data.</text>
</comment>
<evidence type="ECO:0000256" key="4">
    <source>
        <dbReference type="PROSITE-ProRule" id="PRU00335"/>
    </source>
</evidence>
<evidence type="ECO:0000313" key="7">
    <source>
        <dbReference type="EMBL" id="PMD04715.1"/>
    </source>
</evidence>
<dbReference type="PRINTS" id="PR00455">
    <property type="entry name" value="HTHTETR"/>
</dbReference>
<evidence type="ECO:0000259" key="6">
    <source>
        <dbReference type="PROSITE" id="PS50977"/>
    </source>
</evidence>
<evidence type="ECO:0000313" key="8">
    <source>
        <dbReference type="Proteomes" id="UP000235598"/>
    </source>
</evidence>
<dbReference type="Gene3D" id="1.10.357.10">
    <property type="entry name" value="Tetracycline Repressor, domain 2"/>
    <property type="match status" value="1"/>
</dbReference>
<dbReference type="SUPFAM" id="SSF46689">
    <property type="entry name" value="Homeodomain-like"/>
    <property type="match status" value="1"/>
</dbReference>
<dbReference type="Proteomes" id="UP000235598">
    <property type="component" value="Unassembled WGS sequence"/>
</dbReference>
<feature type="compositionally biased region" description="Polar residues" evidence="5">
    <location>
        <begin position="43"/>
        <end position="58"/>
    </location>
</feature>